<dbReference type="CDD" id="cd16015">
    <property type="entry name" value="LTA_synthase"/>
    <property type="match status" value="1"/>
</dbReference>
<organism evidence="8 9">
    <name type="scientific">Hallella seregens ATCC 51272</name>
    <dbReference type="NCBI Taxonomy" id="1336250"/>
    <lineage>
        <taxon>Bacteria</taxon>
        <taxon>Pseudomonadati</taxon>
        <taxon>Bacteroidota</taxon>
        <taxon>Bacteroidia</taxon>
        <taxon>Bacteroidales</taxon>
        <taxon>Prevotellaceae</taxon>
        <taxon>Hallella</taxon>
    </lineage>
</organism>
<dbReference type="InterPro" id="IPR050448">
    <property type="entry name" value="OpgB/LTA_synthase_biosynth"/>
</dbReference>
<dbReference type="InterPro" id="IPR017850">
    <property type="entry name" value="Alkaline_phosphatase_core_sf"/>
</dbReference>
<reference evidence="8 9" key="1">
    <citation type="submission" date="2024-09" db="EMBL/GenBank/DDBJ databases">
        <authorList>
            <person name="Sun Q."/>
            <person name="Mori K."/>
        </authorList>
    </citation>
    <scope>NUCLEOTIDE SEQUENCE [LARGE SCALE GENOMIC DNA]</scope>
    <source>
        <strain evidence="8 9">ATCC 51272</strain>
    </source>
</reference>
<evidence type="ECO:0000256" key="5">
    <source>
        <dbReference type="ARBA" id="ARBA00023136"/>
    </source>
</evidence>
<dbReference type="Proteomes" id="UP001589688">
    <property type="component" value="Unassembled WGS sequence"/>
</dbReference>
<dbReference type="Gene3D" id="3.40.720.10">
    <property type="entry name" value="Alkaline Phosphatase, subunit A"/>
    <property type="match status" value="1"/>
</dbReference>
<evidence type="ECO:0000313" key="9">
    <source>
        <dbReference type="Proteomes" id="UP001589688"/>
    </source>
</evidence>
<evidence type="ECO:0000256" key="1">
    <source>
        <dbReference type="ARBA" id="ARBA00004651"/>
    </source>
</evidence>
<keyword evidence="8" id="KW-0808">Transferase</keyword>
<dbReference type="GO" id="GO:0016740">
    <property type="term" value="F:transferase activity"/>
    <property type="evidence" value="ECO:0007669"/>
    <property type="project" value="UniProtKB-KW"/>
</dbReference>
<keyword evidence="4" id="KW-1133">Transmembrane helix</keyword>
<evidence type="ECO:0000259" key="7">
    <source>
        <dbReference type="Pfam" id="PF00884"/>
    </source>
</evidence>
<keyword evidence="2" id="KW-1003">Cell membrane</keyword>
<proteinExistence type="predicted"/>
<dbReference type="PANTHER" id="PTHR47371:SF3">
    <property type="entry name" value="PHOSPHOGLYCEROL TRANSFERASE I"/>
    <property type="match status" value="1"/>
</dbReference>
<comment type="subcellular location">
    <subcellularLocation>
        <location evidence="1">Cell membrane</location>
        <topology evidence="1">Multi-pass membrane protein</topology>
    </subcellularLocation>
</comment>
<feature type="region of interest" description="Disordered" evidence="6">
    <location>
        <begin position="281"/>
        <end position="307"/>
    </location>
</feature>
<feature type="domain" description="Sulfatase N-terminal" evidence="7">
    <location>
        <begin position="296"/>
        <end position="493"/>
    </location>
</feature>
<keyword evidence="5" id="KW-0472">Membrane</keyword>
<gene>
    <name evidence="8" type="ORF">ACFFK8_00145</name>
</gene>
<evidence type="ECO:0000256" key="3">
    <source>
        <dbReference type="ARBA" id="ARBA00022692"/>
    </source>
</evidence>
<dbReference type="EMBL" id="JBHLZF010000001">
    <property type="protein sequence ID" value="MFB9896274.1"/>
    <property type="molecule type" value="Genomic_DNA"/>
</dbReference>
<dbReference type="SUPFAM" id="SSF53649">
    <property type="entry name" value="Alkaline phosphatase-like"/>
    <property type="match status" value="1"/>
</dbReference>
<protein>
    <submittedName>
        <fullName evidence="8">LTA synthase family protein</fullName>
        <ecNumber evidence="8">2.7.8.-</ecNumber>
    </submittedName>
</protein>
<keyword evidence="3" id="KW-0812">Transmembrane</keyword>
<dbReference type="Pfam" id="PF00884">
    <property type="entry name" value="Sulfatase"/>
    <property type="match status" value="1"/>
</dbReference>
<dbReference type="PROSITE" id="PS51257">
    <property type="entry name" value="PROKAR_LIPOPROTEIN"/>
    <property type="match status" value="1"/>
</dbReference>
<dbReference type="RefSeq" id="WP_390182918.1">
    <property type="nucleotide sequence ID" value="NZ_JBHLZF010000001.1"/>
</dbReference>
<evidence type="ECO:0000313" key="8">
    <source>
        <dbReference type="EMBL" id="MFB9896274.1"/>
    </source>
</evidence>
<dbReference type="EC" id="2.7.8.-" evidence="8"/>
<dbReference type="PANTHER" id="PTHR47371">
    <property type="entry name" value="LIPOTEICHOIC ACID SYNTHASE"/>
    <property type="match status" value="1"/>
</dbReference>
<evidence type="ECO:0000256" key="4">
    <source>
        <dbReference type="ARBA" id="ARBA00022989"/>
    </source>
</evidence>
<evidence type="ECO:0000256" key="2">
    <source>
        <dbReference type="ARBA" id="ARBA00022475"/>
    </source>
</evidence>
<evidence type="ECO:0000256" key="6">
    <source>
        <dbReference type="SAM" id="MobiDB-lite"/>
    </source>
</evidence>
<accession>A0ABV5ZI42</accession>
<dbReference type="InterPro" id="IPR000917">
    <property type="entry name" value="Sulfatase_N"/>
</dbReference>
<comment type="caution">
    <text evidence="8">The sequence shown here is derived from an EMBL/GenBank/DDBJ whole genome shotgun (WGS) entry which is preliminary data.</text>
</comment>
<name>A0ABV5ZI42_9BACT</name>
<sequence>MARLATRFLHGRLSFGPARTAVAGLGVAFACAPFCACRVLAGPFVTGLAGLGVAACVPGFRGQLCPLWLLAVPVGRHSHLLHHVFTGRCHGQRGVVAGRGRRGGRGRGGCFHGLGVQKGVPFLPSGRPRSRPVVGRAADARRGGSLVPAHPRWFLRSHHEHRQGLFFRQRDAEPRGREPPLLLFGEREPPGRLQEPVPLHGRRACPGLGRPAQPTRHGGGNARHLRACRGASRRLPDCLGKFFRHADPAAGHHPHAQPAEARGPLVLSFLCQQLPHRPRTALHSAGLSGSGHGQPDEVSPQDGRHSLGENLSRVLGYRLHYYYGGDADFTNMRSFLVNQGFSRITEDVDFPVSARVSKWGVPDHLLFRRVEADLARERPTNRPTLRVIQTSSSHEPFDVPYHHHADKVLNAFAYADSCVGGFVGYLKRSGRWRRSLVVLVPDHLGAWPADADNFKPWRFHIPLIWMGGAVGRPSVIGTYGSQQDIMATLFNQLNGGRRHPAYRGTPFSKDLFNPAVPHYAFFMMNDGFGLAHAQGSVVYDHKLQRKVYGHGPQQSLWLDYGKALTQILFDDIAQR</sequence>
<keyword evidence="9" id="KW-1185">Reference proteome</keyword>